<dbReference type="Proteomes" id="UP000528457">
    <property type="component" value="Unassembled WGS sequence"/>
</dbReference>
<accession>A0A7X0JTI8</accession>
<dbReference type="PROSITE" id="PS00922">
    <property type="entry name" value="TRANSGLYCOSYLASE"/>
    <property type="match status" value="1"/>
</dbReference>
<dbReference type="PROSITE" id="PS51257">
    <property type="entry name" value="PROKAR_LIPOPROTEIN"/>
    <property type="match status" value="1"/>
</dbReference>
<dbReference type="EMBL" id="JACHHT010000002">
    <property type="protein sequence ID" value="MBB6521579.1"/>
    <property type="molecule type" value="Genomic_DNA"/>
</dbReference>
<name>A0A7X0JTI8_9GAMM</name>
<dbReference type="InterPro" id="IPR023346">
    <property type="entry name" value="Lysozyme-like_dom_sf"/>
</dbReference>
<dbReference type="RefSeq" id="WP_166844358.1">
    <property type="nucleotide sequence ID" value="NZ_JAAONY010000002.1"/>
</dbReference>
<dbReference type="PANTHER" id="PTHR37423">
    <property type="entry name" value="SOLUBLE LYTIC MUREIN TRANSGLYCOSYLASE-RELATED"/>
    <property type="match status" value="1"/>
</dbReference>
<dbReference type="Pfam" id="PF01464">
    <property type="entry name" value="SLT"/>
    <property type="match status" value="1"/>
</dbReference>
<dbReference type="InterPro" id="IPR008939">
    <property type="entry name" value="Lytic_TGlycosylase_superhlx_U"/>
</dbReference>
<comment type="caution">
    <text evidence="5">The sequence shown here is derived from an EMBL/GenBank/DDBJ whole genome shotgun (WGS) entry which is preliminary data.</text>
</comment>
<feature type="domain" description="Lytic transglycosylase superhelical linker" evidence="4">
    <location>
        <begin position="437"/>
        <end position="500"/>
    </location>
</feature>
<keyword evidence="2" id="KW-0732">Signal</keyword>
<keyword evidence="6" id="KW-1185">Reference proteome</keyword>
<dbReference type="Gene3D" id="1.25.20.10">
    <property type="entry name" value="Bacterial muramidases"/>
    <property type="match status" value="1"/>
</dbReference>
<dbReference type="InterPro" id="IPR000189">
    <property type="entry name" value="Transglyc_AS"/>
</dbReference>
<protein>
    <submittedName>
        <fullName evidence="5">Soluble lytic murein transglycosylase</fullName>
        <ecNumber evidence="5">3.2.1.-</ecNumber>
    </submittedName>
</protein>
<dbReference type="Gene3D" id="1.10.530.10">
    <property type="match status" value="1"/>
</dbReference>
<proteinExistence type="inferred from homology"/>
<dbReference type="Gene3D" id="1.10.1240.20">
    <property type="entry name" value="Lytic transglycosylase, superhelical linker domain"/>
    <property type="match status" value="1"/>
</dbReference>
<evidence type="ECO:0000259" key="3">
    <source>
        <dbReference type="Pfam" id="PF01464"/>
    </source>
</evidence>
<dbReference type="AlphaFoldDB" id="A0A7X0JTI8"/>
<dbReference type="PANTHER" id="PTHR37423:SF5">
    <property type="entry name" value="SOLUBLE LYTIC MUREIN TRANSGLYCOSYLASE"/>
    <property type="match status" value="1"/>
</dbReference>
<keyword evidence="5" id="KW-0378">Hydrolase</keyword>
<dbReference type="GO" id="GO:0004553">
    <property type="term" value="F:hydrolase activity, hydrolyzing O-glycosyl compounds"/>
    <property type="evidence" value="ECO:0007669"/>
    <property type="project" value="InterPro"/>
</dbReference>
<dbReference type="SUPFAM" id="SSF48435">
    <property type="entry name" value="Bacterial muramidases"/>
    <property type="match status" value="1"/>
</dbReference>
<organism evidence="5 6">
    <name type="scientific">Pseudoteredinibacter isoporae</name>
    <dbReference type="NCBI Taxonomy" id="570281"/>
    <lineage>
        <taxon>Bacteria</taxon>
        <taxon>Pseudomonadati</taxon>
        <taxon>Pseudomonadota</taxon>
        <taxon>Gammaproteobacteria</taxon>
        <taxon>Cellvibrionales</taxon>
        <taxon>Cellvibrionaceae</taxon>
        <taxon>Pseudoteredinibacter</taxon>
    </lineage>
</organism>
<dbReference type="Pfam" id="PF14718">
    <property type="entry name" value="SLT_L"/>
    <property type="match status" value="1"/>
</dbReference>
<dbReference type="InParanoid" id="A0A7X0JTI8"/>
<evidence type="ECO:0000259" key="4">
    <source>
        <dbReference type="Pfam" id="PF14718"/>
    </source>
</evidence>
<dbReference type="GO" id="GO:0000270">
    <property type="term" value="P:peptidoglycan metabolic process"/>
    <property type="evidence" value="ECO:0007669"/>
    <property type="project" value="InterPro"/>
</dbReference>
<dbReference type="GO" id="GO:0016020">
    <property type="term" value="C:membrane"/>
    <property type="evidence" value="ECO:0007669"/>
    <property type="project" value="InterPro"/>
</dbReference>
<evidence type="ECO:0000313" key="6">
    <source>
        <dbReference type="Proteomes" id="UP000528457"/>
    </source>
</evidence>
<dbReference type="FunCoup" id="A0A7X0JTI8">
    <property type="interactions" value="135"/>
</dbReference>
<dbReference type="InterPro" id="IPR012289">
    <property type="entry name" value="Lytic_TGlycosylase_superhlx_L"/>
</dbReference>
<gene>
    <name evidence="5" type="ORF">HNR48_001864</name>
</gene>
<dbReference type="SUPFAM" id="SSF53955">
    <property type="entry name" value="Lysozyme-like"/>
    <property type="match status" value="1"/>
</dbReference>
<reference evidence="5 6" key="1">
    <citation type="submission" date="2020-08" db="EMBL/GenBank/DDBJ databases">
        <title>Genomic Encyclopedia of Type Strains, Phase IV (KMG-IV): sequencing the most valuable type-strain genomes for metagenomic binning, comparative biology and taxonomic classification.</title>
        <authorList>
            <person name="Goeker M."/>
        </authorList>
    </citation>
    <scope>NUCLEOTIDE SEQUENCE [LARGE SCALE GENOMIC DNA]</scope>
    <source>
        <strain evidence="5 6">DSM 22368</strain>
    </source>
</reference>
<keyword evidence="5" id="KW-0326">Glycosidase</keyword>
<dbReference type="EC" id="3.2.1.-" evidence="5"/>
<dbReference type="CDD" id="cd13401">
    <property type="entry name" value="Slt70-like"/>
    <property type="match status" value="1"/>
</dbReference>
<comment type="similarity">
    <text evidence="1">Belongs to the transglycosylase Slt family.</text>
</comment>
<feature type="domain" description="Transglycosylase SLT" evidence="3">
    <location>
        <begin position="513"/>
        <end position="621"/>
    </location>
</feature>
<dbReference type="GO" id="GO:0042597">
    <property type="term" value="C:periplasmic space"/>
    <property type="evidence" value="ECO:0007669"/>
    <property type="project" value="InterPro"/>
</dbReference>
<evidence type="ECO:0000256" key="2">
    <source>
        <dbReference type="ARBA" id="ARBA00022729"/>
    </source>
</evidence>
<sequence length="670" mass="78462">MLKRILKPLFSRRLGNKRPLIQLLGLSTLLSCIAVPSLATQELLALQDMEPQRKVYQQAMKALNKGDMKQFKRLKAMLPLYPLYPDLQYRDIQRRIHRLPTKEVHDFLAEQGNNQLGQRMRYIWLKALAKRGHWKSFLRDFDHETMKSDRMRCLWVSAHAKTGRALPKDEIAELWNVPYSQNKSCDPAFAAWKKVGGIDDDIAWQRFHKAMQARKVPLTKYIGRQLSPKLQKLAALYREAHHYPARLKNMSKFSTKDASLQSKLNQIVLHGFRRYAYKDAKAAYRLWLRYDSKNLFEEKQRQETLYTLARKLYQKGHRDEAKQLLAQYKVIDNTRLMESLIRESLAIQDWQMVRYWIDKLPEKARQSERWQYWLARSLEKGDQQPTPGLQADAIYRKLAQERSFYGFLSADHVEQEYQLQHVPLTVDSEQKTRLLDNASLRRAHEYFRLGDNLNANREWFYLAQKLEQDELKALAALTHDWQWHIKTIQGMAQLKYWDDLDMRFPLAYKDELKKAADATKVKQTLLYAIARQESAFAAQARSSAGAMGLMQLMPATAKQTAKKIGVKYRYKDLYKPSSNIRLGSSYLNQLLQRFNGNRALAAAAYNAGPSRVDRWLKNASANLELDSWIETIPYRETRGYVQNVLSYSVIYAYRMGDKGRLIHSNELVIK</sequence>
<evidence type="ECO:0000313" key="5">
    <source>
        <dbReference type="EMBL" id="MBB6521579.1"/>
    </source>
</evidence>
<dbReference type="InterPro" id="IPR008258">
    <property type="entry name" value="Transglycosylase_SLT_dom_1"/>
</dbReference>
<evidence type="ECO:0000256" key="1">
    <source>
        <dbReference type="ARBA" id="ARBA00007734"/>
    </source>
</evidence>
<dbReference type="GO" id="GO:0008933">
    <property type="term" value="F:peptidoglycan lytic transglycosylase activity"/>
    <property type="evidence" value="ECO:0007669"/>
    <property type="project" value="InterPro"/>
</dbReference>
<dbReference type="InterPro" id="IPR037061">
    <property type="entry name" value="Lytic_TGlycoase_superhlx_L_sf"/>
</dbReference>